<proteinExistence type="predicted"/>
<dbReference type="KEGG" id="wvi:Weevi_1219"/>
<dbReference type="Proteomes" id="UP000008641">
    <property type="component" value="Chromosome"/>
</dbReference>
<dbReference type="InterPro" id="IPR018958">
    <property type="entry name" value="Knr4/Smi1-like_dom"/>
</dbReference>
<dbReference type="AlphaFoldDB" id="F0P315"/>
<protein>
    <recommendedName>
        <fullName evidence="1">Knr4/Smi1-like domain-containing protein</fullName>
    </recommendedName>
</protein>
<name>F0P315_WEEVC</name>
<sequence>MEASVNNKNLVQDFLKEYQLSLPEEYVEFLSGFKSWVRAELSSENEMLNSDDWAFGGIDFLSKKVKIQNAKEERPWFRILSSYFEVMRWAGKSMQTNSGRILDKSDVSNFFAFADDEGDILFFDNRNNNKIGRFLHDEGTVIFTDAFFSDVVDSLEVFYCE</sequence>
<dbReference type="InterPro" id="IPR037883">
    <property type="entry name" value="Knr4/Smi1-like_sf"/>
</dbReference>
<dbReference type="Pfam" id="PF09346">
    <property type="entry name" value="SMI1_KNR4"/>
    <property type="match status" value="1"/>
</dbReference>
<reference evidence="2 3" key="1">
    <citation type="journal article" date="2011" name="Stand. Genomic Sci.">
        <title>Complete genome sequence of Weeksella virosa type strain (9751).</title>
        <authorList>
            <person name="Lang E."/>
            <person name="Teshima H."/>
            <person name="Lucas S."/>
            <person name="Lapidus A."/>
            <person name="Hammon N."/>
            <person name="Deshpande S."/>
            <person name="Nolan M."/>
            <person name="Cheng J.F."/>
            <person name="Pitluck S."/>
            <person name="Liolios K."/>
            <person name="Pagani I."/>
            <person name="Mikhailova N."/>
            <person name="Ivanova N."/>
            <person name="Mavromatis K."/>
            <person name="Pati A."/>
            <person name="Tapia R."/>
            <person name="Han C."/>
            <person name="Goodwin L."/>
            <person name="Chen A."/>
            <person name="Palaniappan K."/>
            <person name="Land M."/>
            <person name="Hauser L."/>
            <person name="Chang Y.J."/>
            <person name="Jeffries C.D."/>
            <person name="Brambilla E.M."/>
            <person name="Kopitz M."/>
            <person name="Rohde M."/>
            <person name="Goker M."/>
            <person name="Tindall B.J."/>
            <person name="Detter J.C."/>
            <person name="Woyke T."/>
            <person name="Bristow J."/>
            <person name="Eisen J.A."/>
            <person name="Markowitz V."/>
            <person name="Hugenholtz P."/>
            <person name="Klenk H.P."/>
            <person name="Kyrpides N.C."/>
        </authorList>
    </citation>
    <scope>NUCLEOTIDE SEQUENCE [LARGE SCALE GENOMIC DNA]</scope>
    <source>
        <strain evidence="3">ATCC 43766 / DSM 16922 / JCM 21250 / NBRC 16016 / NCTC 11634 / CL345/78</strain>
    </source>
</reference>
<evidence type="ECO:0000313" key="2">
    <source>
        <dbReference type="EMBL" id="ADX67927.1"/>
    </source>
</evidence>
<evidence type="ECO:0000313" key="3">
    <source>
        <dbReference type="Proteomes" id="UP000008641"/>
    </source>
</evidence>
<keyword evidence="3" id="KW-1185">Reference proteome</keyword>
<evidence type="ECO:0000259" key="1">
    <source>
        <dbReference type="Pfam" id="PF09346"/>
    </source>
</evidence>
<dbReference type="Gene3D" id="3.40.1580.10">
    <property type="entry name" value="SMI1/KNR4-like"/>
    <property type="match status" value="1"/>
</dbReference>
<accession>F0P315</accession>
<feature type="domain" description="Knr4/Smi1-like" evidence="1">
    <location>
        <begin position="9"/>
        <end position="150"/>
    </location>
</feature>
<dbReference type="SUPFAM" id="SSF160631">
    <property type="entry name" value="SMI1/KNR4-like"/>
    <property type="match status" value="1"/>
</dbReference>
<dbReference type="HOGENOM" id="CLU_1643024_0_0_10"/>
<dbReference type="EMBL" id="CP002455">
    <property type="protein sequence ID" value="ADX67927.1"/>
    <property type="molecule type" value="Genomic_DNA"/>
</dbReference>
<reference evidence="3" key="2">
    <citation type="journal article" date="2011" name="Stand. Genomic Sci.">
        <title>Complete genome sequence of Weeksella virosa type strain (9751T).</title>
        <authorList>
            <person name="Lang E."/>
            <person name="Teshima H."/>
            <person name="Lucas S."/>
            <person name="Lapidus A."/>
            <person name="Hammon N."/>
            <person name="Deshpande S."/>
            <person name="Nolan M."/>
            <person name="Cheng J."/>
            <person name="Pitluck S."/>
            <person name="Liolios K."/>
            <person name="Pagani I."/>
            <person name="Mikhailova N."/>
            <person name="Ivanova N."/>
            <person name="Mavromatis K."/>
            <person name="Pati A."/>
            <person name="Tapia R."/>
            <person name="Han C."/>
            <person name="Goodwin L."/>
            <person name="Chen A."/>
            <person name="Palaniappan K."/>
            <person name="Land M."/>
            <person name="Hauser L."/>
            <person name="Chang Y."/>
            <person name="Jeffries C."/>
            <person name="Brambilla E."/>
            <person name="Kopitz M."/>
            <person name="Rohde M."/>
            <person name="Goker M."/>
            <person name="Tindall B."/>
            <person name="Detter J."/>
            <person name="Woyke T."/>
            <person name="Bristow J."/>
            <person name="Eisen J."/>
            <person name="Markowitz V."/>
            <person name="Hugenholtz P."/>
            <person name="Klenk H."/>
            <person name="Kyrpides N."/>
        </authorList>
    </citation>
    <scope>NUCLEOTIDE SEQUENCE [LARGE SCALE GENOMIC DNA]</scope>
    <source>
        <strain evidence="3">ATCC 43766 / DSM 16922 / JCM 21250 / NBRC 16016 / NCTC 11634 / CL345/78</strain>
    </source>
</reference>
<gene>
    <name evidence="2" type="ordered locus">Weevi_1219</name>
</gene>
<organism evidence="2 3">
    <name type="scientific">Weeksella virosa (strain ATCC 43766 / DSM 16922 / JCM 21250 / CCUG 30538 / CDC 9751 / IAM 14551 / NBRC 16016 / NCTC 11634 / CL345/78)</name>
    <dbReference type="NCBI Taxonomy" id="865938"/>
    <lineage>
        <taxon>Bacteria</taxon>
        <taxon>Pseudomonadati</taxon>
        <taxon>Bacteroidota</taxon>
        <taxon>Flavobacteriia</taxon>
        <taxon>Flavobacteriales</taxon>
        <taxon>Weeksellaceae</taxon>
        <taxon>Weeksella</taxon>
    </lineage>
</organism>